<evidence type="ECO:0000313" key="8">
    <source>
        <dbReference type="Proteomes" id="UP000580517"/>
    </source>
</evidence>
<feature type="transmembrane region" description="Helical" evidence="6">
    <location>
        <begin position="111"/>
        <end position="131"/>
    </location>
</feature>
<dbReference type="EMBL" id="JACCEW010000002">
    <property type="protein sequence ID" value="NYT36929.1"/>
    <property type="molecule type" value="Genomic_DNA"/>
</dbReference>
<evidence type="ECO:0000256" key="4">
    <source>
        <dbReference type="ARBA" id="ARBA00022989"/>
    </source>
</evidence>
<feature type="transmembrane region" description="Helical" evidence="6">
    <location>
        <begin position="137"/>
        <end position="156"/>
    </location>
</feature>
<dbReference type="NCBIfam" id="TIGR03717">
    <property type="entry name" value="R_switched_YjbE"/>
    <property type="match status" value="1"/>
</dbReference>
<dbReference type="InterPro" id="IPR005496">
    <property type="entry name" value="Integral_membrane_TerC"/>
</dbReference>
<keyword evidence="4 6" id="KW-1133">Transmembrane helix</keyword>
<evidence type="ECO:0000313" key="7">
    <source>
        <dbReference type="EMBL" id="NYT36929.1"/>
    </source>
</evidence>
<feature type="transmembrane region" description="Helical" evidence="6">
    <location>
        <begin position="163"/>
        <end position="183"/>
    </location>
</feature>
<feature type="transmembrane region" description="Helical" evidence="6">
    <location>
        <begin position="203"/>
        <end position="221"/>
    </location>
</feature>
<dbReference type="PANTHER" id="PTHR30238:SF4">
    <property type="entry name" value="SLL1022 PROTEIN"/>
    <property type="match status" value="1"/>
</dbReference>
<evidence type="ECO:0000256" key="3">
    <source>
        <dbReference type="ARBA" id="ARBA00022692"/>
    </source>
</evidence>
<keyword evidence="8" id="KW-1185">Reference proteome</keyword>
<feature type="transmembrane region" description="Helical" evidence="6">
    <location>
        <begin position="45"/>
        <end position="65"/>
    </location>
</feature>
<protein>
    <submittedName>
        <fullName evidence="7">YjbE family putative metal transport protein</fullName>
    </submittedName>
</protein>
<dbReference type="Pfam" id="PF03741">
    <property type="entry name" value="TerC"/>
    <property type="match status" value="1"/>
</dbReference>
<dbReference type="InterPro" id="IPR022301">
    <property type="entry name" value="Integral_membrane_YjbE"/>
</dbReference>
<keyword evidence="3 6" id="KW-0812">Transmembrane</keyword>
<keyword evidence="5 6" id="KW-0472">Membrane</keyword>
<name>A0A853FAH0_9BURK</name>
<evidence type="ECO:0000256" key="5">
    <source>
        <dbReference type="ARBA" id="ARBA00023136"/>
    </source>
</evidence>
<dbReference type="GO" id="GO:0016020">
    <property type="term" value="C:membrane"/>
    <property type="evidence" value="ECO:0007669"/>
    <property type="project" value="UniProtKB-SubCell"/>
</dbReference>
<organism evidence="7 8">
    <name type="scientific">Allopusillimonas soli</name>
    <dbReference type="NCBI Taxonomy" id="659016"/>
    <lineage>
        <taxon>Bacteria</taxon>
        <taxon>Pseudomonadati</taxon>
        <taxon>Pseudomonadota</taxon>
        <taxon>Betaproteobacteria</taxon>
        <taxon>Burkholderiales</taxon>
        <taxon>Alcaligenaceae</taxon>
        <taxon>Allopusillimonas</taxon>
    </lineage>
</organism>
<evidence type="ECO:0000256" key="2">
    <source>
        <dbReference type="ARBA" id="ARBA00007511"/>
    </source>
</evidence>
<comment type="caution">
    <text evidence="7">The sequence shown here is derived from an EMBL/GenBank/DDBJ whole genome shotgun (WGS) entry which is preliminary data.</text>
</comment>
<feature type="transmembrane region" description="Helical" evidence="6">
    <location>
        <begin position="71"/>
        <end position="90"/>
    </location>
</feature>
<evidence type="ECO:0000256" key="6">
    <source>
        <dbReference type="SAM" id="Phobius"/>
    </source>
</evidence>
<dbReference type="OrthoDB" id="5295733at2"/>
<dbReference type="AlphaFoldDB" id="A0A853FAH0"/>
<comment type="similarity">
    <text evidence="2">Belongs to the TerC family.</text>
</comment>
<dbReference type="PANTHER" id="PTHR30238">
    <property type="entry name" value="MEMBRANE BOUND PREDICTED REDOX MODULATOR"/>
    <property type="match status" value="1"/>
</dbReference>
<proteinExistence type="inferred from homology"/>
<comment type="subcellular location">
    <subcellularLocation>
        <location evidence="1">Membrane</location>
        <topology evidence="1">Multi-pass membrane protein</topology>
    </subcellularLocation>
</comment>
<sequence>MDVGTTHFWLALLEIIWVNILLSGDNAVVIALAARTLPAKQQRTAIALGSTGAIVLRIILTIVAAKLLLLPWLKLIGGLLLLYIGISLLLPEKEDDGPAKEYNSLWSAIRTILLADLVMSLDNVVAVAAAAHGNLVLLIFGLAISIPLVIFGSTLLLKVIERLPIIVWLGGALLGYIAGEMLVSDPALVDTVAAMSQSFHTSVHHLAIAVGVIGALIVLAAGKLARTRARTANA</sequence>
<reference evidence="7 8" key="1">
    <citation type="submission" date="2020-07" db="EMBL/GenBank/DDBJ databases">
        <title>Taxonomic revisions and descriptions of new bacterial species based on genomic comparisons in the high-G+C-content subgroup of the family Alcaligenaceae.</title>
        <authorList>
            <person name="Szabo A."/>
            <person name="Felfoldi T."/>
        </authorList>
    </citation>
    <scope>NUCLEOTIDE SEQUENCE [LARGE SCALE GENOMIC DNA]</scope>
    <source>
        <strain evidence="7 8">DSM 25264</strain>
    </source>
</reference>
<dbReference type="Proteomes" id="UP000580517">
    <property type="component" value="Unassembled WGS sequence"/>
</dbReference>
<accession>A0A853FAH0</accession>
<gene>
    <name evidence="7" type="ORF">H0A68_08595</name>
</gene>
<evidence type="ECO:0000256" key="1">
    <source>
        <dbReference type="ARBA" id="ARBA00004141"/>
    </source>
</evidence>
<feature type="transmembrane region" description="Helical" evidence="6">
    <location>
        <begin position="6"/>
        <end position="33"/>
    </location>
</feature>
<dbReference type="RefSeq" id="WP_129968852.1">
    <property type="nucleotide sequence ID" value="NZ_JACCEW010000002.1"/>
</dbReference>